<organism evidence="1 2">
    <name type="scientific">Carnegiea gigantea</name>
    <dbReference type="NCBI Taxonomy" id="171969"/>
    <lineage>
        <taxon>Eukaryota</taxon>
        <taxon>Viridiplantae</taxon>
        <taxon>Streptophyta</taxon>
        <taxon>Embryophyta</taxon>
        <taxon>Tracheophyta</taxon>
        <taxon>Spermatophyta</taxon>
        <taxon>Magnoliopsida</taxon>
        <taxon>eudicotyledons</taxon>
        <taxon>Gunneridae</taxon>
        <taxon>Pentapetalae</taxon>
        <taxon>Caryophyllales</taxon>
        <taxon>Cactineae</taxon>
        <taxon>Cactaceae</taxon>
        <taxon>Cactoideae</taxon>
        <taxon>Echinocereeae</taxon>
        <taxon>Carnegiea</taxon>
    </lineage>
</organism>
<keyword evidence="2" id="KW-1185">Reference proteome</keyword>
<dbReference type="EMBL" id="JAKOGI010000472">
    <property type="protein sequence ID" value="KAJ8434526.1"/>
    <property type="molecule type" value="Genomic_DNA"/>
</dbReference>
<protein>
    <submittedName>
        <fullName evidence="1">Uncharacterized protein</fullName>
    </submittedName>
</protein>
<name>A0A9Q1K152_9CARY</name>
<sequence>MFESPRNPSTAAHPFACKLKAVGPSAIDREGRNPLGHAVLPPPAPLVGKRLAGPIPAAGPEGIKLRWICGDGLAFDHPRALGIMEAFDPRASRWLRNEDESEPSSRYPLSMRYEWGYLATIPTEMMENLMENLTPRLDHYFTQKQKSWSSMLPPEKHKNGYGV</sequence>
<proteinExistence type="predicted"/>
<evidence type="ECO:0000313" key="1">
    <source>
        <dbReference type="EMBL" id="KAJ8434526.1"/>
    </source>
</evidence>
<comment type="caution">
    <text evidence="1">The sequence shown here is derived from an EMBL/GenBank/DDBJ whole genome shotgun (WGS) entry which is preliminary data.</text>
</comment>
<dbReference type="Proteomes" id="UP001153076">
    <property type="component" value="Unassembled WGS sequence"/>
</dbReference>
<evidence type="ECO:0000313" key="2">
    <source>
        <dbReference type="Proteomes" id="UP001153076"/>
    </source>
</evidence>
<dbReference type="AlphaFoldDB" id="A0A9Q1K152"/>
<reference evidence="1" key="1">
    <citation type="submission" date="2022-04" db="EMBL/GenBank/DDBJ databases">
        <title>Carnegiea gigantea Genome sequencing and assembly v2.</title>
        <authorList>
            <person name="Copetti D."/>
            <person name="Sanderson M.J."/>
            <person name="Burquez A."/>
            <person name="Wojciechowski M.F."/>
        </authorList>
    </citation>
    <scope>NUCLEOTIDE SEQUENCE</scope>
    <source>
        <strain evidence="1">SGP5-SGP5p</strain>
        <tissue evidence="1">Aerial part</tissue>
    </source>
</reference>
<accession>A0A9Q1K152</accession>
<gene>
    <name evidence="1" type="ORF">Cgig2_030149</name>
</gene>